<feature type="domain" description="Plasmodium RESA N-terminal" evidence="2">
    <location>
        <begin position="117"/>
        <end position="227"/>
    </location>
</feature>
<dbReference type="Proteomes" id="UP000219813">
    <property type="component" value="Chromosome 13"/>
</dbReference>
<dbReference type="RefSeq" id="XP_028863500.1">
    <property type="nucleotide sequence ID" value="XM_029007074.1"/>
</dbReference>
<organism evidence="3 5">
    <name type="scientific">Plasmodium malariae</name>
    <dbReference type="NCBI Taxonomy" id="5858"/>
    <lineage>
        <taxon>Eukaryota</taxon>
        <taxon>Sar</taxon>
        <taxon>Alveolata</taxon>
        <taxon>Apicomplexa</taxon>
        <taxon>Aconoidasida</taxon>
        <taxon>Haemosporida</taxon>
        <taxon>Plasmodiidae</taxon>
        <taxon>Plasmodium</taxon>
        <taxon>Plasmodium (Plasmodium)</taxon>
    </lineage>
</organism>
<feature type="region of interest" description="Disordered" evidence="1">
    <location>
        <begin position="1"/>
        <end position="39"/>
    </location>
</feature>
<dbReference type="OrthoDB" id="371238at2759"/>
<dbReference type="VEuPathDB" id="PlasmoDB:PmUG01_13011400"/>
<dbReference type="EMBL" id="FLQW01002247">
    <property type="protein sequence ID" value="SBS92777.1"/>
    <property type="molecule type" value="Genomic_DNA"/>
</dbReference>
<name>A0A1A8WIK6_PLAMA</name>
<feature type="compositionally biased region" description="Basic and acidic residues" evidence="1">
    <location>
        <begin position="1"/>
        <end position="11"/>
    </location>
</feature>
<dbReference type="InterPro" id="IPR019111">
    <property type="entry name" value="PRESA_N"/>
</dbReference>
<evidence type="ECO:0000313" key="5">
    <source>
        <dbReference type="Proteomes" id="UP000078597"/>
    </source>
</evidence>
<dbReference type="OMA" id="NTHHESI"/>
<dbReference type="AlphaFoldDB" id="A0A1A8WIK6"/>
<dbReference type="Proteomes" id="UP000078597">
    <property type="component" value="Unassembled WGS sequence"/>
</dbReference>
<dbReference type="GeneID" id="39870825"/>
<dbReference type="KEGG" id="pmal:PMUG01_13011400"/>
<sequence length="240" mass="28090">MENRLTKKEDNSASIDNAIKYNVSSENGAPDTEEEKGTDYDALEKIYQQLLSEDKSKDELQGKVYCNENTHHESIGQQIYDRMMASNDGGITYDCNASDLWKKMKDGVFNMNDAILYGIVDYRNACVVYKHFHKLEKEKYIEIRDLLWKLCVTIETLYNIQKEIVAKEWDNLSSCVLSDILKRDQRDYSDLHNLILGGNCTTLKFVEFIYNKRLSWLYTTDTIFYLWAEVLSFRLIHHGE</sequence>
<evidence type="ECO:0000259" key="2">
    <source>
        <dbReference type="Pfam" id="PF09687"/>
    </source>
</evidence>
<dbReference type="InterPro" id="IPR044885">
    <property type="entry name" value="PRESA_N_sf"/>
</dbReference>
<evidence type="ECO:0000313" key="6">
    <source>
        <dbReference type="Proteomes" id="UP000219813"/>
    </source>
</evidence>
<dbReference type="Pfam" id="PF09687">
    <property type="entry name" value="PRESAN"/>
    <property type="match status" value="1"/>
</dbReference>
<reference evidence="4 6" key="3">
    <citation type="submission" date="2016-06" db="EMBL/GenBank/DDBJ databases">
        <authorList>
            <consortium name="Pathogen Informatics"/>
        </authorList>
    </citation>
    <scope>NUCLEOTIDE SEQUENCE [LARGE SCALE GENOMIC DNA]</scope>
</reference>
<dbReference type="EMBL" id="LT594634">
    <property type="protein sequence ID" value="SCP02467.1"/>
    <property type="molecule type" value="Genomic_DNA"/>
</dbReference>
<protein>
    <recommendedName>
        <fullName evidence="2">Plasmodium RESA N-terminal domain-containing protein</fullName>
    </recommendedName>
</protein>
<reference evidence="3" key="2">
    <citation type="submission" date="2016-05" db="EMBL/GenBank/DDBJ databases">
        <authorList>
            <person name="Lavstsen T."/>
            <person name="Jespersen J.S."/>
        </authorList>
    </citation>
    <scope>NUCLEOTIDE SEQUENCE [LARGE SCALE GENOMIC DNA]</scope>
</reference>
<evidence type="ECO:0000256" key="1">
    <source>
        <dbReference type="SAM" id="MobiDB-lite"/>
    </source>
</evidence>
<accession>A0A1A8WIK6</accession>
<keyword evidence="6" id="KW-1185">Reference proteome</keyword>
<evidence type="ECO:0000313" key="4">
    <source>
        <dbReference type="EMBL" id="SCP02467.1"/>
    </source>
</evidence>
<reference evidence="5" key="1">
    <citation type="submission" date="2016-05" db="EMBL/GenBank/DDBJ databases">
        <authorList>
            <person name="Naeem Raeece"/>
        </authorList>
    </citation>
    <scope>NUCLEOTIDE SEQUENCE [LARGE SCALE GENOMIC DNA]</scope>
</reference>
<proteinExistence type="predicted"/>
<gene>
    <name evidence="4" type="primary">PmUG01_13011400</name>
    <name evidence="3" type="ORF">PMALA_037250</name>
    <name evidence="4" type="ORF">PMUG01_13011400</name>
</gene>
<evidence type="ECO:0000313" key="3">
    <source>
        <dbReference type="EMBL" id="SBS92777.1"/>
    </source>
</evidence>
<dbReference type="Gene3D" id="6.10.280.180">
    <property type="entry name" value="Plasmodium RESA, N-terminal helical domain"/>
    <property type="match status" value="1"/>
</dbReference>